<proteinExistence type="predicted"/>
<dbReference type="EMBL" id="JBEGDD010000011">
    <property type="protein sequence ID" value="MEQ7156113.1"/>
    <property type="molecule type" value="Genomic_DNA"/>
</dbReference>
<accession>A0ABV1NR42</accession>
<dbReference type="PANTHER" id="PTHR37549">
    <property type="entry name" value="LIPOPROTEIN LPRI"/>
    <property type="match status" value="1"/>
</dbReference>
<organism evidence="2 3">
    <name type="scientific">Brevundimonas aurifodinae</name>
    <dbReference type="NCBI Taxonomy" id="1508312"/>
    <lineage>
        <taxon>Bacteria</taxon>
        <taxon>Pseudomonadati</taxon>
        <taxon>Pseudomonadota</taxon>
        <taxon>Alphaproteobacteria</taxon>
        <taxon>Caulobacterales</taxon>
        <taxon>Caulobacteraceae</taxon>
        <taxon>Brevundimonas</taxon>
    </lineage>
</organism>
<reference evidence="2 3" key="1">
    <citation type="submission" date="2024-06" db="EMBL/GenBank/DDBJ databases">
        <title>Brevundimonas sp. C11.</title>
        <authorList>
            <person name="Maltman C."/>
        </authorList>
    </citation>
    <scope>NUCLEOTIDE SEQUENCE [LARGE SCALE GENOMIC DNA]</scope>
    <source>
        <strain evidence="2 3">C11</strain>
    </source>
</reference>
<protein>
    <recommendedName>
        <fullName evidence="4">DUF1311 domain-containing protein</fullName>
    </recommendedName>
</protein>
<evidence type="ECO:0000256" key="1">
    <source>
        <dbReference type="SAM" id="MobiDB-lite"/>
    </source>
</evidence>
<comment type="caution">
    <text evidence="2">The sequence shown here is derived from an EMBL/GenBank/DDBJ whole genome shotgun (WGS) entry which is preliminary data.</text>
</comment>
<keyword evidence="3" id="KW-1185">Reference proteome</keyword>
<evidence type="ECO:0000313" key="3">
    <source>
        <dbReference type="Proteomes" id="UP001445732"/>
    </source>
</evidence>
<dbReference type="PANTHER" id="PTHR37549:SF1">
    <property type="entry name" value="LIPOPROTEIN LPRI"/>
    <property type="match status" value="1"/>
</dbReference>
<gene>
    <name evidence="2" type="ORF">ABN401_12895</name>
</gene>
<feature type="compositionally biased region" description="Low complexity" evidence="1">
    <location>
        <begin position="218"/>
        <end position="245"/>
    </location>
</feature>
<dbReference type="RefSeq" id="WP_349685265.1">
    <property type="nucleotide sequence ID" value="NZ_JBEGDD010000011.1"/>
</dbReference>
<dbReference type="Proteomes" id="UP001445732">
    <property type="component" value="Unassembled WGS sequence"/>
</dbReference>
<feature type="compositionally biased region" description="Polar residues" evidence="1">
    <location>
        <begin position="246"/>
        <end position="257"/>
    </location>
</feature>
<sequence length="372" mass="39277">MNRLWVVAAAMVAVAGVGGVATLGAAMAAKRPQGLDACTSASARAGLRDAILTRIAAKGGEVDVGYALSLDTPRLESVDYVAERTVCGGTARWAVPEHRRAALDGVSELSDPVRFMIEPGRGGSGTVVALVGGGDRIADWLGAPPAPPPPPDLLRADYVEGDQASVEGLSSEGTVEAKPEPTVPPPPAVVPTRPTQVAEPRRAARPAEPAPAPRQPIRVATPAAPVARPAAPSRPVTRAPSSTTRQLNTGVSTTNRLNVPVARSEGREANPVPVSSRAPDRPPPPPPSGPSFDCRLSRNAAERTICGDDRLARLDVRMARRYAEAQTGLGPRAAADLRAEQLEWLRRRDDCDSRRCLEIMYDTRAARLDRMN</sequence>
<evidence type="ECO:0008006" key="4">
    <source>
        <dbReference type="Google" id="ProtNLM"/>
    </source>
</evidence>
<evidence type="ECO:0000313" key="2">
    <source>
        <dbReference type="EMBL" id="MEQ7156113.1"/>
    </source>
</evidence>
<feature type="region of interest" description="Disordered" evidence="1">
    <location>
        <begin position="166"/>
        <end position="295"/>
    </location>
</feature>
<dbReference type="InterPro" id="IPR052755">
    <property type="entry name" value="Lysozyme_Inhibitor_LprI"/>
</dbReference>
<name>A0ABV1NR42_9CAUL</name>